<organism evidence="3 4">
    <name type="scientific">Micavibrio aeruginosavorus</name>
    <dbReference type="NCBI Taxonomy" id="349221"/>
    <lineage>
        <taxon>Bacteria</taxon>
        <taxon>Pseudomonadati</taxon>
        <taxon>Bdellovibrionota</taxon>
        <taxon>Bdellovibrionia</taxon>
        <taxon>Bdellovibrionales</taxon>
        <taxon>Pseudobdellovibrionaceae</taxon>
        <taxon>Micavibrio</taxon>
    </lineage>
</organism>
<name>A0A2W5A6P7_9BACT</name>
<feature type="region of interest" description="Disordered" evidence="1">
    <location>
        <begin position="222"/>
        <end position="246"/>
    </location>
</feature>
<comment type="caution">
    <text evidence="3">The sequence shown here is derived from an EMBL/GenBank/DDBJ whole genome shotgun (WGS) entry which is preliminary data.</text>
</comment>
<dbReference type="AlphaFoldDB" id="A0A2W5A6P7"/>
<dbReference type="Pfam" id="PF08241">
    <property type="entry name" value="Methyltransf_11"/>
    <property type="match status" value="1"/>
</dbReference>
<sequence>MPLTSYNLREFYRTLGGRIVRRLIVERLAKMWPDMNGYRLLGAGYATPFLRDCRENTERTVCVMYAGQGVHHWPADEKNSVCLADETELPFETNSIDRILLVHSLEFTGFLESAFEELWRVLKSNGRIIVIVPNRIGLWARADWTPFGHGTPFTSGQVENFLKENRFIPERTERALFVPPFKSQTLLRSALIWEKIGHRLCAAMGGLVFVEASKQIYAGTGRAARSRDAAPAPKPVTAPEPILRRK</sequence>
<evidence type="ECO:0000256" key="1">
    <source>
        <dbReference type="SAM" id="MobiDB-lite"/>
    </source>
</evidence>
<evidence type="ECO:0000259" key="2">
    <source>
        <dbReference type="Pfam" id="PF08241"/>
    </source>
</evidence>
<dbReference type="Proteomes" id="UP000249557">
    <property type="component" value="Unassembled WGS sequence"/>
</dbReference>
<dbReference type="EMBL" id="QFNK01000005">
    <property type="protein sequence ID" value="PZO88882.1"/>
    <property type="molecule type" value="Genomic_DNA"/>
</dbReference>
<evidence type="ECO:0000313" key="3">
    <source>
        <dbReference type="EMBL" id="PZO88882.1"/>
    </source>
</evidence>
<dbReference type="GO" id="GO:0008757">
    <property type="term" value="F:S-adenosylmethionine-dependent methyltransferase activity"/>
    <property type="evidence" value="ECO:0007669"/>
    <property type="project" value="InterPro"/>
</dbReference>
<keyword evidence="3" id="KW-0489">Methyltransferase</keyword>
<dbReference type="SUPFAM" id="SSF53335">
    <property type="entry name" value="S-adenosyl-L-methionine-dependent methyltransferases"/>
    <property type="match status" value="1"/>
</dbReference>
<dbReference type="InterPro" id="IPR013216">
    <property type="entry name" value="Methyltransf_11"/>
</dbReference>
<dbReference type="Gene3D" id="3.40.50.150">
    <property type="entry name" value="Vaccinia Virus protein VP39"/>
    <property type="match status" value="1"/>
</dbReference>
<dbReference type="InterPro" id="IPR029063">
    <property type="entry name" value="SAM-dependent_MTases_sf"/>
</dbReference>
<proteinExistence type="predicted"/>
<keyword evidence="3" id="KW-0808">Transferase</keyword>
<gene>
    <name evidence="3" type="ORF">DI626_00655</name>
</gene>
<reference evidence="3 4" key="1">
    <citation type="submission" date="2017-08" db="EMBL/GenBank/DDBJ databases">
        <title>Infants hospitalized years apart are colonized by the same room-sourced microbial strains.</title>
        <authorList>
            <person name="Brooks B."/>
            <person name="Olm M.R."/>
            <person name="Firek B.A."/>
            <person name="Baker R."/>
            <person name="Thomas B.C."/>
            <person name="Morowitz M.J."/>
            <person name="Banfield J.F."/>
        </authorList>
    </citation>
    <scope>NUCLEOTIDE SEQUENCE [LARGE SCALE GENOMIC DNA]</scope>
    <source>
        <strain evidence="3">S2_018_000_R2_104</strain>
    </source>
</reference>
<dbReference type="GO" id="GO:0032259">
    <property type="term" value="P:methylation"/>
    <property type="evidence" value="ECO:0007669"/>
    <property type="project" value="UniProtKB-KW"/>
</dbReference>
<feature type="domain" description="Methyltransferase type 11" evidence="2">
    <location>
        <begin position="58"/>
        <end position="130"/>
    </location>
</feature>
<protein>
    <submittedName>
        <fullName evidence="3">Class I SAM-dependent methyltransferase</fullName>
    </submittedName>
</protein>
<evidence type="ECO:0000313" key="4">
    <source>
        <dbReference type="Proteomes" id="UP000249557"/>
    </source>
</evidence>
<accession>A0A2W5A6P7</accession>